<keyword evidence="7 8" id="KW-0472">Membrane</keyword>
<sequence>MGGLSLLALALCLPSAVPLVAALAALFNPNPELLGHLWQHTLPRVGLNTFWLLLGVGLGSALLGTALAALIALTEFPGRRFFRWALVLPLALPGYVFAVAFIGLFDYSGALATLLREHGLTLPEIRSRGGVIAVMTLALFPYVYLVASDAFASQGARALEAARALGMSPRRAFLRAALPLARPFIAGGVLLVLMETLADFGTVAAFNYDTFTSAIYSAWFAMFSTDTALQIAAVMLLAVIALVLLEAHSRRRQSFVQLGAVNATRLPLGRWRWLAAGFCTLVFALAFVLPVTRLGWIASAHLHELDARYVEFVWNGVLLSAMAAALTVVAALVLALAAREQPGLLSTLALRVGTVGYGLPGALLAIGLYVPVTRASGWLLDRLQIDMALTGGLGLLLIAYGVRFTAVAHAPVAGALLRVRESHLEAAQLLGVTGLRRLQQVHWPLLRGGLATAALLVFVDVMKEMPITLMMRPFGWNTLATRVFELTNEGEWRRAALPALSIVAVGLIPVLLLTRRARDAT</sequence>
<gene>
    <name evidence="10" type="ORF">SAMN04488509_101527</name>
</gene>
<evidence type="ECO:0000256" key="2">
    <source>
        <dbReference type="ARBA" id="ARBA00022448"/>
    </source>
</evidence>
<feature type="transmembrane region" description="Helical" evidence="8">
    <location>
        <begin position="49"/>
        <end position="73"/>
    </location>
</feature>
<evidence type="ECO:0000256" key="4">
    <source>
        <dbReference type="ARBA" id="ARBA00022519"/>
    </source>
</evidence>
<evidence type="ECO:0000313" key="10">
    <source>
        <dbReference type="EMBL" id="SDD16636.1"/>
    </source>
</evidence>
<reference evidence="10 11" key="1">
    <citation type="submission" date="2016-10" db="EMBL/GenBank/DDBJ databases">
        <authorList>
            <person name="de Groot N.N."/>
        </authorList>
    </citation>
    <scope>NUCLEOTIDE SEQUENCE [LARGE SCALE GENOMIC DNA]</scope>
    <source>
        <strain evidence="10 11">DSM 16957</strain>
    </source>
</reference>
<feature type="transmembrane region" description="Helical" evidence="8">
    <location>
        <begin position="125"/>
        <end position="147"/>
    </location>
</feature>
<keyword evidence="6 8" id="KW-1133">Transmembrane helix</keyword>
<dbReference type="Pfam" id="PF00528">
    <property type="entry name" value="BPD_transp_1"/>
    <property type="match status" value="2"/>
</dbReference>
<dbReference type="Gene3D" id="1.10.3720.10">
    <property type="entry name" value="MetI-like"/>
    <property type="match status" value="2"/>
</dbReference>
<evidence type="ECO:0000259" key="9">
    <source>
        <dbReference type="PROSITE" id="PS50928"/>
    </source>
</evidence>
<feature type="transmembrane region" description="Helical" evidence="8">
    <location>
        <begin position="273"/>
        <end position="292"/>
    </location>
</feature>
<keyword evidence="3" id="KW-1003">Cell membrane</keyword>
<proteinExistence type="inferred from homology"/>
<accession>A0A1G6SKJ1</accession>
<dbReference type="SUPFAM" id="SSF161098">
    <property type="entry name" value="MetI-like"/>
    <property type="match status" value="2"/>
</dbReference>
<evidence type="ECO:0000256" key="6">
    <source>
        <dbReference type="ARBA" id="ARBA00022989"/>
    </source>
</evidence>
<feature type="domain" description="ABC transmembrane type-1" evidence="9">
    <location>
        <begin position="46"/>
        <end position="246"/>
    </location>
</feature>
<organism evidence="10 11">
    <name type="scientific">Aquimonas voraii</name>
    <dbReference type="NCBI Taxonomy" id="265719"/>
    <lineage>
        <taxon>Bacteria</taxon>
        <taxon>Pseudomonadati</taxon>
        <taxon>Pseudomonadota</taxon>
        <taxon>Gammaproteobacteria</taxon>
        <taxon>Lysobacterales</taxon>
        <taxon>Lysobacteraceae</taxon>
        <taxon>Aquimonas</taxon>
    </lineage>
</organism>
<feature type="transmembrane region" description="Helical" evidence="8">
    <location>
        <begin position="445"/>
        <end position="462"/>
    </location>
</feature>
<evidence type="ECO:0000256" key="8">
    <source>
        <dbReference type="RuleBase" id="RU363032"/>
    </source>
</evidence>
<feature type="transmembrane region" description="Helical" evidence="8">
    <location>
        <begin position="495"/>
        <end position="514"/>
    </location>
</feature>
<keyword evidence="5 8" id="KW-0812">Transmembrane</keyword>
<dbReference type="PROSITE" id="PS50928">
    <property type="entry name" value="ABC_TM1"/>
    <property type="match status" value="2"/>
</dbReference>
<dbReference type="STRING" id="265719.SAMN04488509_101527"/>
<feature type="transmembrane region" description="Helical" evidence="8">
    <location>
        <begin position="312"/>
        <end position="336"/>
    </location>
</feature>
<dbReference type="InterPro" id="IPR035906">
    <property type="entry name" value="MetI-like_sf"/>
</dbReference>
<evidence type="ECO:0000256" key="7">
    <source>
        <dbReference type="ARBA" id="ARBA00023136"/>
    </source>
</evidence>
<feature type="transmembrane region" description="Helical" evidence="8">
    <location>
        <begin position="214"/>
        <end position="245"/>
    </location>
</feature>
<dbReference type="FunFam" id="1.10.3720.10:FF:000088">
    <property type="entry name" value="Iron(III) ABC transporter, permease protein"/>
    <property type="match status" value="1"/>
</dbReference>
<feature type="transmembrane region" description="Helical" evidence="8">
    <location>
        <begin position="348"/>
        <end position="372"/>
    </location>
</feature>
<dbReference type="GO" id="GO:0055085">
    <property type="term" value="P:transmembrane transport"/>
    <property type="evidence" value="ECO:0007669"/>
    <property type="project" value="InterPro"/>
</dbReference>
<feature type="transmembrane region" description="Helical" evidence="8">
    <location>
        <begin position="392"/>
        <end position="417"/>
    </location>
</feature>
<evidence type="ECO:0000256" key="1">
    <source>
        <dbReference type="ARBA" id="ARBA00004429"/>
    </source>
</evidence>
<dbReference type="EMBL" id="FNAG01000001">
    <property type="protein sequence ID" value="SDD16636.1"/>
    <property type="molecule type" value="Genomic_DNA"/>
</dbReference>
<keyword evidence="4" id="KW-0997">Cell inner membrane</keyword>
<feature type="domain" description="ABC transmembrane type-1" evidence="9">
    <location>
        <begin position="313"/>
        <end position="513"/>
    </location>
</feature>
<dbReference type="InterPro" id="IPR000515">
    <property type="entry name" value="MetI-like"/>
</dbReference>
<dbReference type="GO" id="GO:0005886">
    <property type="term" value="C:plasma membrane"/>
    <property type="evidence" value="ECO:0007669"/>
    <property type="project" value="UniProtKB-SubCell"/>
</dbReference>
<keyword evidence="2 8" id="KW-0813">Transport</keyword>
<keyword evidence="11" id="KW-1185">Reference proteome</keyword>
<feature type="transmembrane region" description="Helical" evidence="8">
    <location>
        <begin position="85"/>
        <end position="105"/>
    </location>
</feature>
<comment type="subcellular location">
    <subcellularLocation>
        <location evidence="1">Cell inner membrane</location>
        <topology evidence="1">Multi-pass membrane protein</topology>
    </subcellularLocation>
    <subcellularLocation>
        <location evidence="8">Cell membrane</location>
        <topology evidence="8">Multi-pass membrane protein</topology>
    </subcellularLocation>
</comment>
<evidence type="ECO:0000313" key="11">
    <source>
        <dbReference type="Proteomes" id="UP000199603"/>
    </source>
</evidence>
<evidence type="ECO:0000256" key="5">
    <source>
        <dbReference type="ARBA" id="ARBA00022692"/>
    </source>
</evidence>
<comment type="similarity">
    <text evidence="8">Belongs to the binding-protein-dependent transport system permease family.</text>
</comment>
<dbReference type="AlphaFoldDB" id="A0A1G6SKJ1"/>
<dbReference type="CDD" id="cd06261">
    <property type="entry name" value="TM_PBP2"/>
    <property type="match status" value="2"/>
</dbReference>
<dbReference type="PANTHER" id="PTHR43357:SF3">
    <property type="entry name" value="FE(3+)-TRANSPORT SYSTEM PERMEASE PROTEIN FBPB 2"/>
    <property type="match status" value="1"/>
</dbReference>
<protein>
    <submittedName>
        <fullName evidence="10">Iron(III) transport system permease protein</fullName>
    </submittedName>
</protein>
<evidence type="ECO:0000256" key="3">
    <source>
        <dbReference type="ARBA" id="ARBA00022475"/>
    </source>
</evidence>
<name>A0A1G6SKJ1_9GAMM</name>
<dbReference type="PANTHER" id="PTHR43357">
    <property type="entry name" value="INNER MEMBRANE ABC TRANSPORTER PERMEASE PROTEIN YDCV"/>
    <property type="match status" value="1"/>
</dbReference>
<dbReference type="Proteomes" id="UP000199603">
    <property type="component" value="Unassembled WGS sequence"/>
</dbReference>